<dbReference type="InterPro" id="IPR001789">
    <property type="entry name" value="Sig_transdc_resp-reg_receiver"/>
</dbReference>
<dbReference type="Proteomes" id="UP000308901">
    <property type="component" value="Unassembled WGS sequence"/>
</dbReference>
<evidence type="ECO:0000256" key="2">
    <source>
        <dbReference type="ARBA" id="ARBA00023012"/>
    </source>
</evidence>
<dbReference type="Pfam" id="PF00072">
    <property type="entry name" value="Response_reg"/>
    <property type="match status" value="1"/>
</dbReference>
<dbReference type="CDD" id="cd00383">
    <property type="entry name" value="trans_reg_C"/>
    <property type="match status" value="1"/>
</dbReference>
<dbReference type="SMART" id="SM00448">
    <property type="entry name" value="REC"/>
    <property type="match status" value="1"/>
</dbReference>
<evidence type="ECO:0000256" key="4">
    <source>
        <dbReference type="ARBA" id="ARBA00023125"/>
    </source>
</evidence>
<dbReference type="Pfam" id="PF00486">
    <property type="entry name" value="Trans_reg_C"/>
    <property type="match status" value="1"/>
</dbReference>
<dbReference type="InterPro" id="IPR016032">
    <property type="entry name" value="Sig_transdc_resp-reg_C-effctor"/>
</dbReference>
<dbReference type="SUPFAM" id="SSF52172">
    <property type="entry name" value="CheY-like"/>
    <property type="match status" value="1"/>
</dbReference>
<dbReference type="PANTHER" id="PTHR48111:SF22">
    <property type="entry name" value="REGULATOR OF RPOS"/>
    <property type="match status" value="1"/>
</dbReference>
<keyword evidence="2" id="KW-0902">Two-component regulatory system</keyword>
<sequence length="218" mass="25223">MKILVLEDNERLSKLIKNALNKHGYIVDLVSDGEEALDKILDGYSCFVLDINVPSLDGISVLESIKMYHKNVPTIIISSNHDLEKIQKSYETGCDDYIKKPFFMYELIHKIQKLCFKEVSKISLGEKFIYDIPKRLLTNDNNKIELARKEILLLELLTKDINRVFSFDEIEEYVWEGEPSTIMNIRALVKRIRKKIPEKSIKIVKGIGYSVNAVKIDE</sequence>
<dbReference type="OrthoDB" id="5343355at2"/>
<keyword evidence="11" id="KW-1185">Reference proteome</keyword>
<dbReference type="PROSITE" id="PS51755">
    <property type="entry name" value="OMPR_PHOB"/>
    <property type="match status" value="1"/>
</dbReference>
<evidence type="ECO:0000313" key="11">
    <source>
        <dbReference type="Proteomes" id="UP000308901"/>
    </source>
</evidence>
<evidence type="ECO:0000256" key="1">
    <source>
        <dbReference type="ARBA" id="ARBA00022553"/>
    </source>
</evidence>
<feature type="domain" description="OmpR/PhoB-type" evidence="9">
    <location>
        <begin position="119"/>
        <end position="213"/>
    </location>
</feature>
<dbReference type="Gene3D" id="1.10.10.10">
    <property type="entry name" value="Winged helix-like DNA-binding domain superfamily/Winged helix DNA-binding domain"/>
    <property type="match status" value="1"/>
</dbReference>
<evidence type="ECO:0000256" key="6">
    <source>
        <dbReference type="PROSITE-ProRule" id="PRU00169"/>
    </source>
</evidence>
<dbReference type="GO" id="GO:0032993">
    <property type="term" value="C:protein-DNA complex"/>
    <property type="evidence" value="ECO:0007669"/>
    <property type="project" value="TreeGrafter"/>
</dbReference>
<keyword evidence="4 7" id="KW-0238">DNA-binding</keyword>
<evidence type="ECO:0000313" key="10">
    <source>
        <dbReference type="EMBL" id="TLP39177.1"/>
    </source>
</evidence>
<dbReference type="EMBL" id="VANU01000002">
    <property type="protein sequence ID" value="TLP39177.1"/>
    <property type="molecule type" value="Genomic_DNA"/>
</dbReference>
<feature type="DNA-binding region" description="OmpR/PhoB-type" evidence="7">
    <location>
        <begin position="119"/>
        <end position="213"/>
    </location>
</feature>
<evidence type="ECO:0000256" key="5">
    <source>
        <dbReference type="ARBA" id="ARBA00023163"/>
    </source>
</evidence>
<dbReference type="InterPro" id="IPR001867">
    <property type="entry name" value="OmpR/PhoB-type_DNA-bd"/>
</dbReference>
<dbReference type="RefSeq" id="WP_138151761.1">
    <property type="nucleotide sequence ID" value="NZ_VANU01000002.1"/>
</dbReference>
<feature type="domain" description="Response regulatory" evidence="8">
    <location>
        <begin position="2"/>
        <end position="115"/>
    </location>
</feature>
<name>A0A5R8Y1G2_9BACT</name>
<dbReference type="SMART" id="SM00862">
    <property type="entry name" value="Trans_reg_C"/>
    <property type="match status" value="1"/>
</dbReference>
<dbReference type="PANTHER" id="PTHR48111">
    <property type="entry name" value="REGULATOR OF RPOS"/>
    <property type="match status" value="1"/>
</dbReference>
<dbReference type="InterPro" id="IPR036388">
    <property type="entry name" value="WH-like_DNA-bd_sf"/>
</dbReference>
<organism evidence="10 11">
    <name type="scientific">Arcobacter arenosus</name>
    <dbReference type="NCBI Taxonomy" id="2576037"/>
    <lineage>
        <taxon>Bacteria</taxon>
        <taxon>Pseudomonadati</taxon>
        <taxon>Campylobacterota</taxon>
        <taxon>Epsilonproteobacteria</taxon>
        <taxon>Campylobacterales</taxon>
        <taxon>Arcobacteraceae</taxon>
        <taxon>Arcobacter</taxon>
    </lineage>
</organism>
<protein>
    <submittedName>
        <fullName evidence="10">Response regulator transcription factor</fullName>
    </submittedName>
</protein>
<dbReference type="AlphaFoldDB" id="A0A5R8Y1G2"/>
<dbReference type="GO" id="GO:0006355">
    <property type="term" value="P:regulation of DNA-templated transcription"/>
    <property type="evidence" value="ECO:0007669"/>
    <property type="project" value="InterPro"/>
</dbReference>
<dbReference type="GO" id="GO:0005829">
    <property type="term" value="C:cytosol"/>
    <property type="evidence" value="ECO:0007669"/>
    <property type="project" value="TreeGrafter"/>
</dbReference>
<feature type="modified residue" description="4-aspartylphosphate" evidence="6">
    <location>
        <position position="50"/>
    </location>
</feature>
<evidence type="ECO:0000256" key="3">
    <source>
        <dbReference type="ARBA" id="ARBA00023015"/>
    </source>
</evidence>
<keyword evidence="5" id="KW-0804">Transcription</keyword>
<dbReference type="Gene3D" id="3.40.50.2300">
    <property type="match status" value="1"/>
</dbReference>
<reference evidence="10 11" key="1">
    <citation type="submission" date="2019-05" db="EMBL/GenBank/DDBJ databases">
        <title>Arcobacter sp. nov., isolated from sea sediment.</title>
        <authorList>
            <person name="Kim W."/>
        </authorList>
    </citation>
    <scope>NUCLEOTIDE SEQUENCE [LARGE SCALE GENOMIC DNA]</scope>
    <source>
        <strain evidence="10 11">CAU 1517</strain>
    </source>
</reference>
<evidence type="ECO:0000256" key="7">
    <source>
        <dbReference type="PROSITE-ProRule" id="PRU01091"/>
    </source>
</evidence>
<keyword evidence="3" id="KW-0805">Transcription regulation</keyword>
<gene>
    <name evidence="10" type="ORF">FDK22_04710</name>
</gene>
<dbReference type="GO" id="GO:0000976">
    <property type="term" value="F:transcription cis-regulatory region binding"/>
    <property type="evidence" value="ECO:0007669"/>
    <property type="project" value="TreeGrafter"/>
</dbReference>
<accession>A0A5R8Y1G2</accession>
<evidence type="ECO:0000259" key="9">
    <source>
        <dbReference type="PROSITE" id="PS51755"/>
    </source>
</evidence>
<evidence type="ECO:0000259" key="8">
    <source>
        <dbReference type="PROSITE" id="PS50110"/>
    </source>
</evidence>
<keyword evidence="1 6" id="KW-0597">Phosphoprotein</keyword>
<dbReference type="PROSITE" id="PS50110">
    <property type="entry name" value="RESPONSE_REGULATORY"/>
    <property type="match status" value="1"/>
</dbReference>
<dbReference type="SUPFAM" id="SSF46894">
    <property type="entry name" value="C-terminal effector domain of the bipartite response regulators"/>
    <property type="match status" value="1"/>
</dbReference>
<comment type="caution">
    <text evidence="10">The sequence shown here is derived from an EMBL/GenBank/DDBJ whole genome shotgun (WGS) entry which is preliminary data.</text>
</comment>
<dbReference type="InterPro" id="IPR039420">
    <property type="entry name" value="WalR-like"/>
</dbReference>
<dbReference type="GO" id="GO:0000156">
    <property type="term" value="F:phosphorelay response regulator activity"/>
    <property type="evidence" value="ECO:0007669"/>
    <property type="project" value="TreeGrafter"/>
</dbReference>
<dbReference type="InterPro" id="IPR011006">
    <property type="entry name" value="CheY-like_superfamily"/>
</dbReference>
<proteinExistence type="predicted"/>